<accession>A0A6I3KI89</accession>
<organism evidence="3 4">
    <name type="scientific">Hyphomicrobium album</name>
    <dbReference type="NCBI Taxonomy" id="2665159"/>
    <lineage>
        <taxon>Bacteria</taxon>
        <taxon>Pseudomonadati</taxon>
        <taxon>Pseudomonadota</taxon>
        <taxon>Alphaproteobacteria</taxon>
        <taxon>Hyphomicrobiales</taxon>
        <taxon>Hyphomicrobiaceae</taxon>
        <taxon>Hyphomicrobium</taxon>
    </lineage>
</organism>
<evidence type="ECO:0000256" key="1">
    <source>
        <dbReference type="SAM" id="MobiDB-lite"/>
    </source>
</evidence>
<evidence type="ECO:0000256" key="2">
    <source>
        <dbReference type="SAM" id="Phobius"/>
    </source>
</evidence>
<gene>
    <name evidence="3" type="ORF">GIW81_06825</name>
</gene>
<dbReference type="Proteomes" id="UP000440694">
    <property type="component" value="Unassembled WGS sequence"/>
</dbReference>
<dbReference type="RefSeq" id="WP_154738525.1">
    <property type="nucleotide sequence ID" value="NZ_WMBQ01000001.1"/>
</dbReference>
<dbReference type="AlphaFoldDB" id="A0A6I3KI89"/>
<keyword evidence="2" id="KW-1133">Transmembrane helix</keyword>
<feature type="compositionally biased region" description="Basic and acidic residues" evidence="1">
    <location>
        <begin position="94"/>
        <end position="105"/>
    </location>
</feature>
<keyword evidence="4" id="KW-1185">Reference proteome</keyword>
<dbReference type="EMBL" id="WMBQ01000001">
    <property type="protein sequence ID" value="MTD94049.1"/>
    <property type="molecule type" value="Genomic_DNA"/>
</dbReference>
<evidence type="ECO:0000313" key="3">
    <source>
        <dbReference type="EMBL" id="MTD94049.1"/>
    </source>
</evidence>
<keyword evidence="2" id="KW-0472">Membrane</keyword>
<feature type="compositionally biased region" description="Low complexity" evidence="1">
    <location>
        <begin position="74"/>
        <end position="93"/>
    </location>
</feature>
<reference evidence="3 4" key="1">
    <citation type="submission" date="2019-11" db="EMBL/GenBank/DDBJ databases">
        <title>Identification of a novel strain.</title>
        <authorList>
            <person name="Xu Q."/>
            <person name="Wang G."/>
        </authorList>
    </citation>
    <scope>NUCLEOTIDE SEQUENCE [LARGE SCALE GENOMIC DNA]</scope>
    <source>
        <strain evidence="4">xq</strain>
    </source>
</reference>
<feature type="region of interest" description="Disordered" evidence="1">
    <location>
        <begin position="70"/>
        <end position="105"/>
    </location>
</feature>
<name>A0A6I3KI89_9HYPH</name>
<keyword evidence="2" id="KW-0812">Transmembrane</keyword>
<evidence type="ECO:0000313" key="4">
    <source>
        <dbReference type="Proteomes" id="UP000440694"/>
    </source>
</evidence>
<feature type="transmembrane region" description="Helical" evidence="2">
    <location>
        <begin position="21"/>
        <end position="40"/>
    </location>
</feature>
<comment type="caution">
    <text evidence="3">The sequence shown here is derived from an EMBL/GenBank/DDBJ whole genome shotgun (WGS) entry which is preliminary data.</text>
</comment>
<protein>
    <submittedName>
        <fullName evidence="3">Uncharacterized protein</fullName>
    </submittedName>
</protein>
<proteinExistence type="predicted"/>
<sequence length="105" mass="11128">MGKRSRSDGVVWRPARSRLQIPLIALCIAALVALIGYMNAGVYDETLSVAPGTAAIDVPGHKAALRDATFSAEPRSAPLPRQAAAPRRTPSPRGEVREASVDAMH</sequence>